<dbReference type="VEuPathDB" id="AmoebaDB:NAEGRDRAFT_78054"/>
<feature type="compositionally biased region" description="Polar residues" evidence="11">
    <location>
        <begin position="284"/>
        <end position="322"/>
    </location>
</feature>
<dbReference type="SMART" id="SM00064">
    <property type="entry name" value="FYVE"/>
    <property type="match status" value="1"/>
</dbReference>
<feature type="domain" description="PIPK" evidence="13">
    <location>
        <begin position="1464"/>
        <end position="1786"/>
    </location>
</feature>
<feature type="compositionally biased region" description="Acidic residues" evidence="11">
    <location>
        <begin position="564"/>
        <end position="574"/>
    </location>
</feature>
<protein>
    <recommendedName>
        <fullName evidence="1">1-phosphatidylinositol-3-phosphate 5-kinase</fullName>
        <ecNumber evidence="1">2.7.1.150</ecNumber>
    </recommendedName>
</protein>
<dbReference type="InterPro" id="IPR027410">
    <property type="entry name" value="TCP-1-like_intermed_sf"/>
</dbReference>
<dbReference type="SUPFAM" id="SSF56104">
    <property type="entry name" value="SAICAR synthase-like"/>
    <property type="match status" value="1"/>
</dbReference>
<dbReference type="SMART" id="SM00330">
    <property type="entry name" value="PIPKc"/>
    <property type="match status" value="1"/>
</dbReference>
<dbReference type="PANTHER" id="PTHR45748">
    <property type="entry name" value="1-PHOSPHATIDYLINOSITOL 3-PHOSPHATE 5-KINASE-RELATED"/>
    <property type="match status" value="1"/>
</dbReference>
<evidence type="ECO:0000256" key="5">
    <source>
        <dbReference type="ARBA" id="ARBA00022771"/>
    </source>
</evidence>
<dbReference type="STRING" id="5762.D2V0L9"/>
<dbReference type="InterPro" id="IPR000306">
    <property type="entry name" value="Znf_FYVE"/>
</dbReference>
<dbReference type="Proteomes" id="UP000006671">
    <property type="component" value="Unassembled WGS sequence"/>
</dbReference>
<dbReference type="EC" id="2.7.1.150" evidence="1"/>
<keyword evidence="3" id="KW-0479">Metal-binding</keyword>
<dbReference type="SUPFAM" id="SSF54849">
    <property type="entry name" value="GroEL-intermediate domain like"/>
    <property type="match status" value="1"/>
</dbReference>
<dbReference type="RefSeq" id="XP_002682289.1">
    <property type="nucleotide sequence ID" value="XM_002682243.1"/>
</dbReference>
<reference evidence="14 15" key="1">
    <citation type="journal article" date="2010" name="Cell">
        <title>The genome of Naegleria gruberi illuminates early eukaryotic versatility.</title>
        <authorList>
            <person name="Fritz-Laylin L.K."/>
            <person name="Prochnik S.E."/>
            <person name="Ginger M.L."/>
            <person name="Dacks J.B."/>
            <person name="Carpenter M.L."/>
            <person name="Field M.C."/>
            <person name="Kuo A."/>
            <person name="Paredez A."/>
            <person name="Chapman J."/>
            <person name="Pham J."/>
            <person name="Shu S."/>
            <person name="Neupane R."/>
            <person name="Cipriano M."/>
            <person name="Mancuso J."/>
            <person name="Tu H."/>
            <person name="Salamov A."/>
            <person name="Lindquist E."/>
            <person name="Shapiro H."/>
            <person name="Lucas S."/>
            <person name="Grigoriev I.V."/>
            <person name="Cande W.Z."/>
            <person name="Fulton C."/>
            <person name="Rokhsar D.S."/>
            <person name="Dawson S.C."/>
        </authorList>
    </citation>
    <scope>NUCLEOTIDE SEQUENCE [LARGE SCALE GENOMIC DNA]</scope>
    <source>
        <strain evidence="14 15">NEG-M</strain>
    </source>
</reference>
<dbReference type="GO" id="GO:0005524">
    <property type="term" value="F:ATP binding"/>
    <property type="evidence" value="ECO:0007669"/>
    <property type="project" value="UniProtKB-UniRule"/>
</dbReference>
<evidence type="ECO:0000313" key="14">
    <source>
        <dbReference type="EMBL" id="EFC49545.1"/>
    </source>
</evidence>
<dbReference type="InterPro" id="IPR027409">
    <property type="entry name" value="GroEL-like_apical_dom_sf"/>
</dbReference>
<dbReference type="FunCoup" id="D2V0L9">
    <property type="interactions" value="480"/>
</dbReference>
<dbReference type="OrthoDB" id="158357at2759"/>
<dbReference type="InterPro" id="IPR011011">
    <property type="entry name" value="Znf_FYVE_PHD"/>
</dbReference>
<proteinExistence type="predicted"/>
<keyword evidence="7" id="KW-0862">Zinc</keyword>
<dbReference type="InterPro" id="IPR017455">
    <property type="entry name" value="Znf_FYVE-rel"/>
</dbReference>
<dbReference type="InParanoid" id="D2V0L9"/>
<evidence type="ECO:0000256" key="3">
    <source>
        <dbReference type="ARBA" id="ARBA00022723"/>
    </source>
</evidence>
<evidence type="ECO:0000256" key="4">
    <source>
        <dbReference type="ARBA" id="ARBA00022741"/>
    </source>
</evidence>
<dbReference type="InterPro" id="IPR044769">
    <property type="entry name" value="PIKfyve_PIPKc"/>
</dbReference>
<evidence type="ECO:0000256" key="10">
    <source>
        <dbReference type="PROSITE-ProRule" id="PRU00781"/>
    </source>
</evidence>
<keyword evidence="5 9" id="KW-0863">Zinc-finger</keyword>
<feature type="compositionally biased region" description="Low complexity" evidence="11">
    <location>
        <begin position="323"/>
        <end position="334"/>
    </location>
</feature>
<dbReference type="InterPro" id="IPR013083">
    <property type="entry name" value="Znf_RING/FYVE/PHD"/>
</dbReference>
<evidence type="ECO:0000256" key="8">
    <source>
        <dbReference type="ARBA" id="ARBA00022840"/>
    </source>
</evidence>
<dbReference type="Gene3D" id="3.30.40.10">
    <property type="entry name" value="Zinc/RING finger domain, C3HC4 (zinc finger)"/>
    <property type="match status" value="1"/>
</dbReference>
<dbReference type="InterPro" id="IPR027483">
    <property type="entry name" value="PInositol-4-P-4/5-kinase_C_sf"/>
</dbReference>
<keyword evidence="15" id="KW-1185">Reference proteome</keyword>
<feature type="region of interest" description="Disordered" evidence="11">
    <location>
        <begin position="284"/>
        <end position="390"/>
    </location>
</feature>
<dbReference type="Pfam" id="PF00118">
    <property type="entry name" value="Cpn60_TCP1"/>
    <property type="match status" value="1"/>
</dbReference>
<dbReference type="Pfam" id="PF01363">
    <property type="entry name" value="FYVE"/>
    <property type="match status" value="1"/>
</dbReference>
<evidence type="ECO:0000259" key="12">
    <source>
        <dbReference type="PROSITE" id="PS50178"/>
    </source>
</evidence>
<dbReference type="Gene3D" id="3.50.7.10">
    <property type="entry name" value="GroEL"/>
    <property type="match status" value="1"/>
</dbReference>
<dbReference type="CDD" id="cd15725">
    <property type="entry name" value="FYVE_PIKfyve_Fab1"/>
    <property type="match status" value="1"/>
</dbReference>
<evidence type="ECO:0000313" key="15">
    <source>
        <dbReference type="Proteomes" id="UP000006671"/>
    </source>
</evidence>
<dbReference type="GeneID" id="8862814"/>
<dbReference type="FunFam" id="3.30.810.10:FF:000001">
    <property type="entry name" value="1-phosphatidylinositol 3-phosphate 5-kinase FAB1"/>
    <property type="match status" value="1"/>
</dbReference>
<feature type="compositionally biased region" description="Polar residues" evidence="11">
    <location>
        <begin position="335"/>
        <end position="360"/>
    </location>
</feature>
<evidence type="ECO:0000256" key="11">
    <source>
        <dbReference type="SAM" id="MobiDB-lite"/>
    </source>
</evidence>
<feature type="compositionally biased region" description="Polar residues" evidence="11">
    <location>
        <begin position="378"/>
        <end position="390"/>
    </location>
</feature>
<dbReference type="InterPro" id="IPR002498">
    <property type="entry name" value="PInositol-4-P-4/5-kinase_core"/>
</dbReference>
<dbReference type="CDD" id="cd17300">
    <property type="entry name" value="PIPKc_PIKfyve"/>
    <property type="match status" value="1"/>
</dbReference>
<dbReference type="eggNOG" id="KOG0230">
    <property type="taxonomic scope" value="Eukaryota"/>
</dbReference>
<keyword evidence="6 10" id="KW-0418">Kinase</keyword>
<feature type="region of interest" description="Disordered" evidence="11">
    <location>
        <begin position="545"/>
        <end position="574"/>
    </location>
</feature>
<dbReference type="KEGG" id="ngr:NAEGRDRAFT_78054"/>
<feature type="region of interest" description="Disordered" evidence="11">
    <location>
        <begin position="1"/>
        <end position="46"/>
    </location>
</feature>
<sequence>MNGVVDSKNHQHTLTPPSTNNNNNTINNNNNNNGKKRSDSLNSTTSSILFDHDKPKFIEFTTSTPSGPINISSFISKIFHNTTTTNQQANNTSSNLLNNHHSNLLNSDLTNDHSDNYYFYENPTNQAVSLFVSGNKLKLNENIKIKQKILNREDITDTENIEVNQLHLTRREKPTLHATSHNNANQHLNSSQEFQNKTLDIQHIDNLISKKKRSFSITKNSSNVIETENDTSYSGFSLVNKKELLKMENRVDLQASRHNSTDSLLSRSKSHPELYKFISQNNSSDEIVNSDNNNNGSAPQSPSNALQQQQPSSPGTPNNLPNSSSTGSGFQSGTADSYHSPTNDSQSIGVMSPSIMTSPSHHYHYQQQLHQNQQQQQFNSYSTPPTTPSRENTFKQFLSNTLQKKNHSKQFWMPDDRVTNCYECLTPFSVFKRKHHCRICGQIFCWKCSDYFIDGKKFGLSSKVRVCIYCYNLMKKDSGDSNLTDYPNQSNKIVDTTVASSGSNLLNSQRTTFSSMFTSSVAEDFDASQQFNDPIDEEGDRVDGLSNLMDGMDGGAGAGGANSAEEDSEDSEDEMIYQHPQATTTIFDDNMANSDMFNGNAQQTVDNETVPFKIISGEEFEQGFDEHLNSIEESSQVHLKNIVLQLIQKENEQHNQIIDKKWEEVIVGLALRTVNTVNPNMIRGDKMDITNYVKIKKVLGSNLSKSEYIDGGVVFTKNIIHKKMRNNLTNPKLLMLTCPISYQYHKADTLIASMDILISQEEEFLKLLVERIAEKKPDLVLCEKSVSRHAKELLLAKGISVAVNVKRRVLERISRCSGYPILSSIDEYNSATHQQLEPSLQHVNHAYVKRIGDKNLFIICGSQTDAQCTIVLRGENEKELDLVKKIFKFAIYVAYNLKLETEFFFDQCGTLLDTNQDEDTTNKPFILSASPHVKFPLKIQDLDLGKWNISSNLILQKNQEECTELESSMFEKLLTPYAHQNIIVLFTKHPKIDPKVISNIENPSISPPETIVIAYYTENDMPLGKFLELRCFNKANLANYLNTIRIYTHNEGKITLTIEKSSEIISSSDEGIAMWNYCKICERHVTPVIPMSESAYKYSFGKFLESTFYNHSLKCRTGGCNHSVHHDHIRYFAYNDIIAKFEYKPVSVYNLVFPGNQITYDSNQQRNQFLILIQNVTDACQILFNDFNQLVNEISCNYSVLTQEQITQVTELGEQIKTQQSSLWTTLEAISQTKENIYTLNDFIRNVYISSLGWNDMIIEMFSKFGMLKNNGKSSTSINNNTSSIPNASSLTSSCIKKKETKISVQLTVDENRIKVILEEIECGVNVPLLNLDNVETMSTSSSSNGSSMVNSNSLGNFTTSTGLSLDTKIVSPRGADTDGELVSPISTSRKSFNIFTFKNQNKQSSIFDQLQLKPVKLPNIIDNVSAHMFLPSGSNDANVIVYNDEPSTIISYTLSSNDYYKFLPSKDDIDIELVLKSKDKNHYKFSFYDTPNSTSSNKVTLINGAELPSNTAIASNPISAGRSKNKTKFSCTCFFSNQFSALRKAYCNGDDSFIHSLARCVKWTPTGGKKGSFTMSWDSRFVLKEVSRVELLSFLEIGHSYFEYVASSLYHELPIVLVKILGVFRLSYHDNKGKPIKKDVIVMDNLFYNRNISKRFDLKGSTRNRYQKTEGATLMDENLLEFICNGSPLITREAFKSILTISVFNDTLFLSKHNVMDYSLLVGIDEENGDIILGIIDYVRQYTWDKHFETWVKSAGIISNKGKVPTVISPKHYKTRFREAMQRYIVATCSKLTGLLS</sequence>
<dbReference type="OMA" id="WQSFGSM"/>
<dbReference type="Gene3D" id="3.30.810.10">
    <property type="entry name" value="2-Layer Sandwich"/>
    <property type="match status" value="1"/>
</dbReference>
<feature type="domain" description="FYVE-type" evidence="12">
    <location>
        <begin position="415"/>
        <end position="475"/>
    </location>
</feature>
<feature type="compositionally biased region" description="Low complexity" evidence="11">
    <location>
        <begin position="19"/>
        <end position="33"/>
    </location>
</feature>
<evidence type="ECO:0000256" key="1">
    <source>
        <dbReference type="ARBA" id="ARBA00012009"/>
    </source>
</evidence>
<feature type="compositionally biased region" description="Low complexity" evidence="11">
    <location>
        <begin position="365"/>
        <end position="377"/>
    </location>
</feature>
<dbReference type="GO" id="GO:0000285">
    <property type="term" value="F:1-phosphatidylinositol-3-phosphate 5-kinase activity"/>
    <property type="evidence" value="ECO:0007669"/>
    <property type="project" value="UniProtKB-EC"/>
</dbReference>
<evidence type="ECO:0000256" key="7">
    <source>
        <dbReference type="ARBA" id="ARBA00022833"/>
    </source>
</evidence>
<evidence type="ECO:0000256" key="9">
    <source>
        <dbReference type="PROSITE-ProRule" id="PRU00091"/>
    </source>
</evidence>
<dbReference type="PROSITE" id="PS51455">
    <property type="entry name" value="PIPK"/>
    <property type="match status" value="1"/>
</dbReference>
<dbReference type="GO" id="GO:0008270">
    <property type="term" value="F:zinc ion binding"/>
    <property type="evidence" value="ECO:0007669"/>
    <property type="project" value="UniProtKB-KW"/>
</dbReference>
<evidence type="ECO:0000256" key="2">
    <source>
        <dbReference type="ARBA" id="ARBA00022679"/>
    </source>
</evidence>
<dbReference type="Gene3D" id="3.30.800.10">
    <property type="entry name" value="Phosphatidylinositol Phosphate Kinase II Beta"/>
    <property type="match status" value="1"/>
</dbReference>
<keyword evidence="4 10" id="KW-0547">Nucleotide-binding</keyword>
<dbReference type="SUPFAM" id="SSF57903">
    <property type="entry name" value="FYVE/PHD zinc finger"/>
    <property type="match status" value="1"/>
</dbReference>
<dbReference type="FunFam" id="3.50.7.10:FF:000007">
    <property type="entry name" value="1-phosphatidylinositol 3-phosphate 5-kinase isoform X1"/>
    <property type="match status" value="1"/>
</dbReference>
<dbReference type="Pfam" id="PF01504">
    <property type="entry name" value="PIP5K"/>
    <property type="match status" value="2"/>
</dbReference>
<dbReference type="InterPro" id="IPR002423">
    <property type="entry name" value="Cpn60/GroEL/TCP-1"/>
</dbReference>
<dbReference type="SUPFAM" id="SSF52029">
    <property type="entry name" value="GroEL apical domain-like"/>
    <property type="match status" value="1"/>
</dbReference>
<organism evidence="15">
    <name type="scientific">Naegleria gruberi</name>
    <name type="common">Amoeba</name>
    <dbReference type="NCBI Taxonomy" id="5762"/>
    <lineage>
        <taxon>Eukaryota</taxon>
        <taxon>Discoba</taxon>
        <taxon>Heterolobosea</taxon>
        <taxon>Tetramitia</taxon>
        <taxon>Eutetramitia</taxon>
        <taxon>Vahlkampfiidae</taxon>
        <taxon>Naegleria</taxon>
    </lineage>
</organism>
<accession>D2V0L9</accession>
<dbReference type="PROSITE" id="PS50178">
    <property type="entry name" value="ZF_FYVE"/>
    <property type="match status" value="1"/>
</dbReference>
<gene>
    <name evidence="14" type="ORF">NAEGRDRAFT_78054</name>
</gene>
<evidence type="ECO:0000256" key="6">
    <source>
        <dbReference type="ARBA" id="ARBA00022777"/>
    </source>
</evidence>
<keyword evidence="8 10" id="KW-0067">ATP-binding</keyword>
<evidence type="ECO:0000259" key="13">
    <source>
        <dbReference type="PROSITE" id="PS51455"/>
    </source>
</evidence>
<dbReference type="EMBL" id="GG738847">
    <property type="protein sequence ID" value="EFC49545.1"/>
    <property type="molecule type" value="Genomic_DNA"/>
</dbReference>
<dbReference type="GO" id="GO:0046488">
    <property type="term" value="P:phosphatidylinositol metabolic process"/>
    <property type="evidence" value="ECO:0007669"/>
    <property type="project" value="UniProtKB-UniRule"/>
</dbReference>
<keyword evidence="2 10" id="KW-0808">Transferase</keyword>
<dbReference type="InterPro" id="IPR027484">
    <property type="entry name" value="PInositol-4-P-5-kinase_N"/>
</dbReference>
<name>D2V0L9_NAEGR</name>